<sequence>MRRTRSSITGLIARLTAGGMVAAGLVAGAVGAAAAATPAVTPATLLLQPAGAVAPVGFDTVHTRFGFELRTRWGQRVHGTFPRHDGALHTLPDGRLQVRIVLATGAVEVEESERYTALARGERFFDAGHHPFIEFVSEPHTAELAHDGGRLRGRLTMHGTSRMEAFTVLPATCSRPGVDCDVVVHGTVSRGDYGLDGWRVALADTVRFDMRVRLQGDTP</sequence>
<dbReference type="EMBL" id="JAXGFO010000107">
    <property type="protein sequence ID" value="MEG3158638.1"/>
    <property type="molecule type" value="Genomic_DNA"/>
</dbReference>
<keyword evidence="4" id="KW-1185">Reference proteome</keyword>
<dbReference type="InterPro" id="IPR036761">
    <property type="entry name" value="TTHA0802/YceI-like_sf"/>
</dbReference>
<evidence type="ECO:0000313" key="4">
    <source>
        <dbReference type="Proteomes" id="UP001334501"/>
    </source>
</evidence>
<dbReference type="SUPFAM" id="SSF101874">
    <property type="entry name" value="YceI-like"/>
    <property type="match status" value="1"/>
</dbReference>
<feature type="chain" id="PRO_5045098105" evidence="1">
    <location>
        <begin position="23"/>
        <end position="219"/>
    </location>
</feature>
<name>A0ABU7YSU4_9GAMM</name>
<organism evidence="3 4">
    <name type="scientific">Lysobacter zhanggongensis</name>
    <dbReference type="NCBI Taxonomy" id="1774951"/>
    <lineage>
        <taxon>Bacteria</taxon>
        <taxon>Pseudomonadati</taxon>
        <taxon>Pseudomonadota</taxon>
        <taxon>Gammaproteobacteria</taxon>
        <taxon>Lysobacterales</taxon>
        <taxon>Lysobacteraceae</taxon>
        <taxon>Lysobacter</taxon>
    </lineage>
</organism>
<dbReference type="Proteomes" id="UP001334501">
    <property type="component" value="Unassembled WGS sequence"/>
</dbReference>
<dbReference type="SMART" id="SM00867">
    <property type="entry name" value="YceI"/>
    <property type="match status" value="1"/>
</dbReference>
<dbReference type="InterPro" id="IPR007372">
    <property type="entry name" value="Lipid/polyisoprenoid-bd_YceI"/>
</dbReference>
<dbReference type="PANTHER" id="PTHR34406">
    <property type="entry name" value="PROTEIN YCEI"/>
    <property type="match status" value="1"/>
</dbReference>
<dbReference type="PANTHER" id="PTHR34406:SF1">
    <property type="entry name" value="PROTEIN YCEI"/>
    <property type="match status" value="1"/>
</dbReference>
<evidence type="ECO:0000259" key="2">
    <source>
        <dbReference type="SMART" id="SM00867"/>
    </source>
</evidence>
<comment type="caution">
    <text evidence="3">The sequence shown here is derived from an EMBL/GenBank/DDBJ whole genome shotgun (WGS) entry which is preliminary data.</text>
</comment>
<reference evidence="3 4" key="1">
    <citation type="journal article" date="2017" name="Curr. Microbiol.">
        <title>Lysobacter zhanggongensis sp. nov. Isolated from a Pit Mud.</title>
        <authorList>
            <person name="Zhang X.F."/>
            <person name="Wang H.H."/>
            <person name="Sun X.Y."/>
            <person name="Pan C.M."/>
        </authorList>
    </citation>
    <scope>NUCLEOTIDE SEQUENCE [LARGE SCALE GENOMIC DNA]</scope>
    <source>
        <strain evidence="3 4">ZGLJ7-1</strain>
    </source>
</reference>
<accession>A0ABU7YSU4</accession>
<keyword evidence="1" id="KW-0732">Signal</keyword>
<dbReference type="Pfam" id="PF04264">
    <property type="entry name" value="YceI"/>
    <property type="match status" value="1"/>
</dbReference>
<dbReference type="RefSeq" id="WP_412700515.1">
    <property type="nucleotide sequence ID" value="NZ_JAXGFO010000107.1"/>
</dbReference>
<protein>
    <submittedName>
        <fullName evidence="3">YceI family protein</fullName>
    </submittedName>
</protein>
<feature type="signal peptide" evidence="1">
    <location>
        <begin position="1"/>
        <end position="22"/>
    </location>
</feature>
<proteinExistence type="predicted"/>
<dbReference type="Gene3D" id="2.40.128.110">
    <property type="entry name" value="Lipid/polyisoprenoid-binding, YceI-like"/>
    <property type="match status" value="1"/>
</dbReference>
<evidence type="ECO:0000313" key="3">
    <source>
        <dbReference type="EMBL" id="MEG3158638.1"/>
    </source>
</evidence>
<feature type="domain" description="Lipid/polyisoprenoid-binding YceI-like" evidence="2">
    <location>
        <begin position="55"/>
        <end position="215"/>
    </location>
</feature>
<gene>
    <name evidence="3" type="ORF">SNE33_12270</name>
</gene>
<evidence type="ECO:0000256" key="1">
    <source>
        <dbReference type="SAM" id="SignalP"/>
    </source>
</evidence>